<accession>A0ABT8MDI7</accession>
<dbReference type="CDD" id="cd00085">
    <property type="entry name" value="HNHc"/>
    <property type="match status" value="1"/>
</dbReference>
<feature type="domain" description="HNH nuclease" evidence="2">
    <location>
        <begin position="39"/>
        <end position="92"/>
    </location>
</feature>
<evidence type="ECO:0000259" key="2">
    <source>
        <dbReference type="SMART" id="SM00507"/>
    </source>
</evidence>
<dbReference type="Proteomes" id="UP001168338">
    <property type="component" value="Unassembled WGS sequence"/>
</dbReference>
<sequence>MVFNERRFQIRVSKLYQGMLKRYKEGIKNTGKRINPSSAQGQMVVDNCQRRCTICLKPYDKDPGDFEIHHLDGDRSNTITDNLELLCHSCHKKAGVHARAKLKDYKQKQGKAEQSKPVGHTQENKPPKKPSKKRPTSVLDEWNSQQQDAMNEWKKRTKIF</sequence>
<keyword evidence="4" id="KW-1185">Reference proteome</keyword>
<evidence type="ECO:0000256" key="1">
    <source>
        <dbReference type="SAM" id="MobiDB-lite"/>
    </source>
</evidence>
<dbReference type="GO" id="GO:0004519">
    <property type="term" value="F:endonuclease activity"/>
    <property type="evidence" value="ECO:0007669"/>
    <property type="project" value="UniProtKB-KW"/>
</dbReference>
<feature type="compositionally biased region" description="Basic and acidic residues" evidence="1">
    <location>
        <begin position="101"/>
        <end position="114"/>
    </location>
</feature>
<dbReference type="RefSeq" id="WP_301665204.1">
    <property type="nucleotide sequence ID" value="NZ_VCYH01000012.1"/>
</dbReference>
<keyword evidence="3" id="KW-0255">Endonuclease</keyword>
<dbReference type="SMART" id="SM00507">
    <property type="entry name" value="HNHc"/>
    <property type="match status" value="1"/>
</dbReference>
<keyword evidence="3" id="KW-0378">Hydrolase</keyword>
<dbReference type="InterPro" id="IPR003615">
    <property type="entry name" value="HNH_nuc"/>
</dbReference>
<organism evidence="3 4">
    <name type="scientific">Methanoculleus frigidifontis</name>
    <dbReference type="NCBI Taxonomy" id="2584085"/>
    <lineage>
        <taxon>Archaea</taxon>
        <taxon>Methanobacteriati</taxon>
        <taxon>Methanobacteriota</taxon>
        <taxon>Stenosarchaea group</taxon>
        <taxon>Methanomicrobia</taxon>
        <taxon>Methanomicrobiales</taxon>
        <taxon>Methanomicrobiaceae</taxon>
        <taxon>Methanoculleus</taxon>
    </lineage>
</organism>
<protein>
    <submittedName>
        <fullName evidence="3">HNH endonuclease</fullName>
    </submittedName>
</protein>
<gene>
    <name evidence="3" type="ORF">FGU65_14110</name>
</gene>
<dbReference type="InterPro" id="IPR002711">
    <property type="entry name" value="HNH"/>
</dbReference>
<name>A0ABT8MDI7_9EURY</name>
<keyword evidence="3" id="KW-0540">Nuclease</keyword>
<evidence type="ECO:0000313" key="4">
    <source>
        <dbReference type="Proteomes" id="UP001168338"/>
    </source>
</evidence>
<dbReference type="EMBL" id="VCYH01000012">
    <property type="protein sequence ID" value="MDN7026005.1"/>
    <property type="molecule type" value="Genomic_DNA"/>
</dbReference>
<reference evidence="3" key="1">
    <citation type="submission" date="2019-05" db="EMBL/GenBank/DDBJ databases">
        <title>Methanoculleus sp. FWC-SCC1, a methanogenic archaeon isolated from deep marine cold seep.</title>
        <authorList>
            <person name="Chen Y.-W."/>
            <person name="Chen S.-C."/>
            <person name="Teng N.-H."/>
            <person name="Lai M.-C."/>
        </authorList>
    </citation>
    <scope>NUCLEOTIDE SEQUENCE</scope>
    <source>
        <strain evidence="3">FWC-SCC1</strain>
    </source>
</reference>
<dbReference type="Pfam" id="PF01844">
    <property type="entry name" value="HNH"/>
    <property type="match status" value="1"/>
</dbReference>
<evidence type="ECO:0000313" key="3">
    <source>
        <dbReference type="EMBL" id="MDN7026005.1"/>
    </source>
</evidence>
<comment type="caution">
    <text evidence="3">The sequence shown here is derived from an EMBL/GenBank/DDBJ whole genome shotgun (WGS) entry which is preliminary data.</text>
</comment>
<feature type="region of interest" description="Disordered" evidence="1">
    <location>
        <begin position="101"/>
        <end position="160"/>
    </location>
</feature>
<proteinExistence type="predicted"/>